<dbReference type="GO" id="GO:0046983">
    <property type="term" value="F:protein dimerization activity"/>
    <property type="evidence" value="ECO:0007669"/>
    <property type="project" value="InterPro"/>
</dbReference>
<dbReference type="Pfam" id="PF25431">
    <property type="entry name" value="zf-C17orf113"/>
    <property type="match status" value="1"/>
</dbReference>
<dbReference type="InterPro" id="IPR012337">
    <property type="entry name" value="RNaseH-like_sf"/>
</dbReference>
<organism evidence="3 4">
    <name type="scientific">Ceratopteris richardii</name>
    <name type="common">Triangle waterfern</name>
    <dbReference type="NCBI Taxonomy" id="49495"/>
    <lineage>
        <taxon>Eukaryota</taxon>
        <taxon>Viridiplantae</taxon>
        <taxon>Streptophyta</taxon>
        <taxon>Embryophyta</taxon>
        <taxon>Tracheophyta</taxon>
        <taxon>Polypodiopsida</taxon>
        <taxon>Polypodiidae</taxon>
        <taxon>Polypodiales</taxon>
        <taxon>Pteridineae</taxon>
        <taxon>Pteridaceae</taxon>
        <taxon>Parkerioideae</taxon>
        <taxon>Ceratopteris</taxon>
    </lineage>
</organism>
<evidence type="ECO:0000313" key="4">
    <source>
        <dbReference type="Proteomes" id="UP000825935"/>
    </source>
</evidence>
<sequence length="661" mass="76449">MHAFDFNVEATFEDDHGNALSNEILNVEMQDAAHEHLHVIENDNEHVQNNLASVSSQANDASKCSEMRKVKVRKYKRTWETEFPFLKLIVDGDEEKMKCIWCETCKIDGPWGKGNGCKSIMKGAIRKHNRSLEHKLGSAKWFSARGKKMEDHVSNLNDRNKTRIITCMKLAYFFGKQDMALTKYEAICDLAYALDVKDMPLRKDYSSYTNLMAGKDFITSISNYLEVEQKSLVDKNRALEKHLIVYISFLDKEGYGVCNVQFLKLILVQDGYAQTKFDAIMNMISHMHLDLRKLVGISTDGDSSMLGCRDGLVAKLSRHVPHLISVHCVAHREALAIIDACKSFPCLSYIDKIANKIYSWISASTEMNIQILEVLQICDVRWLARGNEMVRLIKLLPAILTFWQENAHAWYEKLRVFKLLFAIHMLADIFQKENIDVTSFSTSIEVALQALKKKFLIEPFGRNTFPLDTLDGDLDSCIEMAKSFVQKVIDAINQRFPDIYFFNACKLFSPMHYPSDEYDREKKGILWLSRLLTRMDKHVIDVHGCENEVKVFMDTMYYGCESMNIKDAWRVFSNTSHWHDKFPSLMRLWQIILVLPISSVPCERGFSKQNLIKTDRRQSLNLTTLEMLMRISILGPSYSLVDWERIYAIWQEAKHRRPSDL</sequence>
<evidence type="ECO:0000259" key="1">
    <source>
        <dbReference type="Pfam" id="PF05699"/>
    </source>
</evidence>
<dbReference type="Proteomes" id="UP000825935">
    <property type="component" value="Chromosome 15"/>
</dbReference>
<keyword evidence="4" id="KW-1185">Reference proteome</keyword>
<dbReference type="SUPFAM" id="SSF53098">
    <property type="entry name" value="Ribonuclease H-like"/>
    <property type="match status" value="1"/>
</dbReference>
<dbReference type="Pfam" id="PF05699">
    <property type="entry name" value="Dimer_Tnp_hAT"/>
    <property type="match status" value="1"/>
</dbReference>
<feature type="domain" description="HAT C-terminal dimerisation" evidence="1">
    <location>
        <begin position="577"/>
        <end position="630"/>
    </location>
</feature>
<evidence type="ECO:0000259" key="2">
    <source>
        <dbReference type="Pfam" id="PF25431"/>
    </source>
</evidence>
<accession>A0A8T2T716</accession>
<dbReference type="PANTHER" id="PTHR46880:SF5">
    <property type="entry name" value="DUF4371 DOMAIN-CONTAINING PROTEIN"/>
    <property type="match status" value="1"/>
</dbReference>
<dbReference type="OrthoDB" id="6621980at2759"/>
<protein>
    <recommendedName>
        <fullName evidence="5">Transposase</fullName>
    </recommendedName>
</protein>
<evidence type="ECO:0008006" key="5">
    <source>
        <dbReference type="Google" id="ProtNLM"/>
    </source>
</evidence>
<evidence type="ECO:0000313" key="3">
    <source>
        <dbReference type="EMBL" id="KAH7404997.1"/>
    </source>
</evidence>
<dbReference type="InterPro" id="IPR008906">
    <property type="entry name" value="HATC_C_dom"/>
</dbReference>
<dbReference type="PANTHER" id="PTHR46880">
    <property type="entry name" value="RAS-ASSOCIATING DOMAIN-CONTAINING PROTEIN"/>
    <property type="match status" value="1"/>
</dbReference>
<name>A0A8T2T716_CERRI</name>
<reference evidence="3" key="1">
    <citation type="submission" date="2021-08" db="EMBL/GenBank/DDBJ databases">
        <title>WGS assembly of Ceratopteris richardii.</title>
        <authorList>
            <person name="Marchant D.B."/>
            <person name="Chen G."/>
            <person name="Jenkins J."/>
            <person name="Shu S."/>
            <person name="Leebens-Mack J."/>
            <person name="Grimwood J."/>
            <person name="Schmutz J."/>
            <person name="Soltis P."/>
            <person name="Soltis D."/>
            <person name="Chen Z.-H."/>
        </authorList>
    </citation>
    <scope>NUCLEOTIDE SEQUENCE</scope>
    <source>
        <strain evidence="3">Whitten #5841</strain>
        <tissue evidence="3">Leaf</tissue>
    </source>
</reference>
<proteinExistence type="predicted"/>
<dbReference type="InterPro" id="IPR057456">
    <property type="entry name" value="Znf_C17orf113"/>
</dbReference>
<dbReference type="EMBL" id="CM035420">
    <property type="protein sequence ID" value="KAH7404997.1"/>
    <property type="molecule type" value="Genomic_DNA"/>
</dbReference>
<gene>
    <name evidence="3" type="ORF">KP509_15G052900</name>
</gene>
<comment type="caution">
    <text evidence="3">The sequence shown here is derived from an EMBL/GenBank/DDBJ whole genome shotgun (WGS) entry which is preliminary data.</text>
</comment>
<dbReference type="AlphaFoldDB" id="A0A8T2T716"/>
<feature type="domain" description="C17orf113 probable zinc finger" evidence="2">
    <location>
        <begin position="88"/>
        <end position="140"/>
    </location>
</feature>